<comment type="similarity">
    <text evidence="1">Belongs to the short-chain dehydrogenases/reductases (SDR) family.</text>
</comment>
<keyword evidence="2 3" id="KW-0560">Oxidoreductase</keyword>
<dbReference type="PRINTS" id="PR00080">
    <property type="entry name" value="SDRFAMILY"/>
</dbReference>
<dbReference type="PRINTS" id="PR00081">
    <property type="entry name" value="GDHRDH"/>
</dbReference>
<protein>
    <submittedName>
        <fullName evidence="3">3-oxoacyl-[acyl-carrier-protein] reductase FabG</fullName>
        <ecNumber evidence="3">1.1.1.100</ecNumber>
    </submittedName>
</protein>
<dbReference type="Gene3D" id="3.40.50.720">
    <property type="entry name" value="NAD(P)-binding Rossmann-like Domain"/>
    <property type="match status" value="1"/>
</dbReference>
<evidence type="ECO:0000313" key="4">
    <source>
        <dbReference type="Proteomes" id="UP000255234"/>
    </source>
</evidence>
<organism evidence="3 4">
    <name type="scientific">Megamonas hypermegale</name>
    <dbReference type="NCBI Taxonomy" id="158847"/>
    <lineage>
        <taxon>Bacteria</taxon>
        <taxon>Bacillati</taxon>
        <taxon>Bacillota</taxon>
        <taxon>Negativicutes</taxon>
        <taxon>Selenomonadales</taxon>
        <taxon>Selenomonadaceae</taxon>
        <taxon>Megamonas</taxon>
    </lineage>
</organism>
<dbReference type="AlphaFoldDB" id="A0A378NQ02"/>
<dbReference type="STRING" id="1122216.GCA_000423385_00956"/>
<dbReference type="PANTHER" id="PTHR42760:SF133">
    <property type="entry name" value="3-OXOACYL-[ACYL-CARRIER-PROTEIN] REDUCTASE"/>
    <property type="match status" value="1"/>
</dbReference>
<dbReference type="PROSITE" id="PS00061">
    <property type="entry name" value="ADH_SHORT"/>
    <property type="match status" value="1"/>
</dbReference>
<dbReference type="SUPFAM" id="SSF51735">
    <property type="entry name" value="NAD(P)-binding Rossmann-fold domains"/>
    <property type="match status" value="1"/>
</dbReference>
<reference evidence="3 4" key="1">
    <citation type="submission" date="2018-06" db="EMBL/GenBank/DDBJ databases">
        <authorList>
            <consortium name="Pathogen Informatics"/>
            <person name="Doyle S."/>
        </authorList>
    </citation>
    <scope>NUCLEOTIDE SEQUENCE [LARGE SCALE GENOMIC DNA]</scope>
    <source>
        <strain evidence="3 4">NCTC10571</strain>
    </source>
</reference>
<dbReference type="PANTHER" id="PTHR42760">
    <property type="entry name" value="SHORT-CHAIN DEHYDROGENASES/REDUCTASES FAMILY MEMBER"/>
    <property type="match status" value="1"/>
</dbReference>
<dbReference type="InterPro" id="IPR002347">
    <property type="entry name" value="SDR_fam"/>
</dbReference>
<dbReference type="RefSeq" id="WP_115151096.1">
    <property type="nucleotide sequence ID" value="NZ_UGPP01000001.1"/>
</dbReference>
<dbReference type="Proteomes" id="UP000255234">
    <property type="component" value="Unassembled WGS sequence"/>
</dbReference>
<dbReference type="InterPro" id="IPR020904">
    <property type="entry name" value="Sc_DH/Rdtase_CS"/>
</dbReference>
<dbReference type="NCBIfam" id="NF005559">
    <property type="entry name" value="PRK07231.1"/>
    <property type="match status" value="1"/>
</dbReference>
<evidence type="ECO:0000256" key="1">
    <source>
        <dbReference type="ARBA" id="ARBA00006484"/>
    </source>
</evidence>
<accession>A0A378NQ02</accession>
<gene>
    <name evidence="3" type="primary">fabG_1</name>
    <name evidence="3" type="ORF">NCTC10571_00621</name>
</gene>
<name>A0A378NQ02_9FIRM</name>
<dbReference type="EC" id="1.1.1.100" evidence="3"/>
<dbReference type="CDD" id="cd05233">
    <property type="entry name" value="SDR_c"/>
    <property type="match status" value="1"/>
</dbReference>
<dbReference type="FunFam" id="3.40.50.720:FF:000084">
    <property type="entry name" value="Short-chain dehydrogenase reductase"/>
    <property type="match status" value="1"/>
</dbReference>
<proteinExistence type="inferred from homology"/>
<dbReference type="GO" id="GO:0004316">
    <property type="term" value="F:3-oxoacyl-[acyl-carrier-protein] reductase (NADPH) activity"/>
    <property type="evidence" value="ECO:0007669"/>
    <property type="project" value="UniProtKB-EC"/>
</dbReference>
<dbReference type="GO" id="GO:0008206">
    <property type="term" value="P:bile acid metabolic process"/>
    <property type="evidence" value="ECO:0007669"/>
    <property type="project" value="UniProtKB-ARBA"/>
</dbReference>
<dbReference type="Pfam" id="PF13561">
    <property type="entry name" value="adh_short_C2"/>
    <property type="match status" value="1"/>
</dbReference>
<dbReference type="EMBL" id="UGPP01000001">
    <property type="protein sequence ID" value="STY70484.1"/>
    <property type="molecule type" value="Genomic_DNA"/>
</dbReference>
<evidence type="ECO:0000256" key="2">
    <source>
        <dbReference type="ARBA" id="ARBA00023002"/>
    </source>
</evidence>
<sequence length="252" mass="27465">MEKIALITGGTSGIGLECAKKFLENKINVILVGRNKDKYIEARKYLKSFITKDVFCDFIQADISSAKNCKTVIDTVIEKYKKLDILVNNAGIYLENAIEDVEEDEFDRIININLKGAYFLCKYAVPHLKKQGENASIVNVSSDAGINGNFFCSAYCASKGGLTVFTKALALELAPYKVRANCVCPGDIDTPLTRNQFAGDVEEGIKEASSLYPIGRIGRPEEVANVIYFLASPEASFVTGAVWSVDGGITAC</sequence>
<dbReference type="InterPro" id="IPR036291">
    <property type="entry name" value="NAD(P)-bd_dom_sf"/>
</dbReference>
<evidence type="ECO:0000313" key="3">
    <source>
        <dbReference type="EMBL" id="STY70484.1"/>
    </source>
</evidence>